<organism evidence="3 4">
    <name type="scientific">Allomyces macrogynus (strain ATCC 38327)</name>
    <name type="common">Allomyces javanicus var. macrogynus</name>
    <dbReference type="NCBI Taxonomy" id="578462"/>
    <lineage>
        <taxon>Eukaryota</taxon>
        <taxon>Fungi</taxon>
        <taxon>Fungi incertae sedis</taxon>
        <taxon>Blastocladiomycota</taxon>
        <taxon>Blastocladiomycetes</taxon>
        <taxon>Blastocladiales</taxon>
        <taxon>Blastocladiaceae</taxon>
        <taxon>Allomyces</taxon>
    </lineage>
</organism>
<name>A0A0L0SIV9_ALLM3</name>
<reference evidence="3 4" key="1">
    <citation type="submission" date="2009-11" db="EMBL/GenBank/DDBJ databases">
        <title>Annotation of Allomyces macrogynus ATCC 38327.</title>
        <authorList>
            <consortium name="The Broad Institute Genome Sequencing Platform"/>
            <person name="Russ C."/>
            <person name="Cuomo C."/>
            <person name="Burger G."/>
            <person name="Gray M.W."/>
            <person name="Holland P.W.H."/>
            <person name="King N."/>
            <person name="Lang F.B.F."/>
            <person name="Roger A.J."/>
            <person name="Ruiz-Trillo I."/>
            <person name="Young S.K."/>
            <person name="Zeng Q."/>
            <person name="Gargeya S."/>
            <person name="Fitzgerald M."/>
            <person name="Haas B."/>
            <person name="Abouelleil A."/>
            <person name="Alvarado L."/>
            <person name="Arachchi H.M."/>
            <person name="Berlin A."/>
            <person name="Chapman S.B."/>
            <person name="Gearin G."/>
            <person name="Goldberg J."/>
            <person name="Griggs A."/>
            <person name="Gujja S."/>
            <person name="Hansen M."/>
            <person name="Heiman D."/>
            <person name="Howarth C."/>
            <person name="Larimer J."/>
            <person name="Lui A."/>
            <person name="MacDonald P.J.P."/>
            <person name="McCowen C."/>
            <person name="Montmayeur A."/>
            <person name="Murphy C."/>
            <person name="Neiman D."/>
            <person name="Pearson M."/>
            <person name="Priest M."/>
            <person name="Roberts A."/>
            <person name="Saif S."/>
            <person name="Shea T."/>
            <person name="Sisk P."/>
            <person name="Stolte C."/>
            <person name="Sykes S."/>
            <person name="Wortman J."/>
            <person name="Nusbaum C."/>
            <person name="Birren B."/>
        </authorList>
    </citation>
    <scope>NUCLEOTIDE SEQUENCE [LARGE SCALE GENOMIC DNA]</scope>
    <source>
        <strain evidence="3 4">ATCC 38327</strain>
    </source>
</reference>
<dbReference type="InterPro" id="IPR032675">
    <property type="entry name" value="LRR_dom_sf"/>
</dbReference>
<dbReference type="SUPFAM" id="SSF52047">
    <property type="entry name" value="RNI-like"/>
    <property type="match status" value="1"/>
</dbReference>
<gene>
    <name evidence="3" type="ORF">AMAG_07659</name>
</gene>
<dbReference type="AlphaFoldDB" id="A0A0L0SIV9"/>
<keyword evidence="2" id="KW-0677">Repeat</keyword>
<keyword evidence="4" id="KW-1185">Reference proteome</keyword>
<evidence type="ECO:0000313" key="4">
    <source>
        <dbReference type="Proteomes" id="UP000054350"/>
    </source>
</evidence>
<dbReference type="Gene3D" id="3.80.10.10">
    <property type="entry name" value="Ribonuclease Inhibitor"/>
    <property type="match status" value="1"/>
</dbReference>
<accession>A0A0L0SIV9</accession>
<dbReference type="Proteomes" id="UP000054350">
    <property type="component" value="Unassembled WGS sequence"/>
</dbReference>
<proteinExistence type="predicted"/>
<dbReference type="EMBL" id="GG745340">
    <property type="protein sequence ID" value="KNE62441.1"/>
    <property type="molecule type" value="Genomic_DNA"/>
</dbReference>
<evidence type="ECO:0000256" key="1">
    <source>
        <dbReference type="ARBA" id="ARBA00022614"/>
    </source>
</evidence>
<protein>
    <submittedName>
        <fullName evidence="3">Uncharacterized protein</fullName>
    </submittedName>
</protein>
<dbReference type="OrthoDB" id="1111193at2759"/>
<dbReference type="InterPro" id="IPR050333">
    <property type="entry name" value="SLRP"/>
</dbReference>
<sequence length="608" mass="68425">MQHPAPIQAPSSHIEHLPLDVLEKLCLFVRDTWPRDSLLNLALASPVLYVPAIQTAVRAPGCNVEWRIIDIHNESVEPHLLTQPLPVGTFVAFVPARDRLQQSAPQSIPQWYLVLPLRSTERVPVSFAVSTSGAYRIASRACSKWSLLMAPCEQIRSYKISNDSVAHVVLPPSLKTLVLQNNGAIPDERCYELPSTLQSLSVSISDRSHFDFAVLASHMPPFLRSLLLSIDVEEHASIDRAFALVMACLPATLEQLQVEVSAECWDTKSDFGRECARALIERIPYLPRLIELHHFTWPVSCWADLYAALVQKQVCRVALSLKELTLYFIHPLTLPDMPLPVRPVQEPLQIDHVNLQLHDTGLFERSDDEELATIVDAVLPSFPMATKSLEVGFLTWQPQWSQVVKSRLSPTLRKLEVIGSTGLPSSGLAAIRLPPMVRDLSVEACVELDKVRDLVASWSRVWESLETLSLSRNRLTPSYLTGMFPNGWPVHMRRLDLSFNQLTELPRALPPSLVELRLTGNDRILVDEPDPYDWAVKLPLSLRVLGLYYCRVDDRLGNGLVAWAQHLSEKHAQRVEIRISCWTTGISVSEDVLKELERCVGHLHRGRC</sequence>
<evidence type="ECO:0000256" key="2">
    <source>
        <dbReference type="ARBA" id="ARBA00022737"/>
    </source>
</evidence>
<dbReference type="GO" id="GO:0005615">
    <property type="term" value="C:extracellular space"/>
    <property type="evidence" value="ECO:0007669"/>
    <property type="project" value="TreeGrafter"/>
</dbReference>
<evidence type="ECO:0000313" key="3">
    <source>
        <dbReference type="EMBL" id="KNE62441.1"/>
    </source>
</evidence>
<dbReference type="PANTHER" id="PTHR45712">
    <property type="entry name" value="AGAP008170-PA"/>
    <property type="match status" value="1"/>
</dbReference>
<dbReference type="PANTHER" id="PTHR45712:SF31">
    <property type="entry name" value="PODOCAN"/>
    <property type="match status" value="1"/>
</dbReference>
<reference evidence="4" key="2">
    <citation type="submission" date="2009-11" db="EMBL/GenBank/DDBJ databases">
        <title>The Genome Sequence of Allomyces macrogynus strain ATCC 38327.</title>
        <authorList>
            <consortium name="The Broad Institute Genome Sequencing Platform"/>
            <person name="Russ C."/>
            <person name="Cuomo C."/>
            <person name="Shea T."/>
            <person name="Young S.K."/>
            <person name="Zeng Q."/>
            <person name="Koehrsen M."/>
            <person name="Haas B."/>
            <person name="Borodovsky M."/>
            <person name="Guigo R."/>
            <person name="Alvarado L."/>
            <person name="Berlin A."/>
            <person name="Borenstein D."/>
            <person name="Chen Z."/>
            <person name="Engels R."/>
            <person name="Freedman E."/>
            <person name="Gellesch M."/>
            <person name="Goldberg J."/>
            <person name="Griggs A."/>
            <person name="Gujja S."/>
            <person name="Heiman D."/>
            <person name="Hepburn T."/>
            <person name="Howarth C."/>
            <person name="Jen D."/>
            <person name="Larson L."/>
            <person name="Lewis B."/>
            <person name="Mehta T."/>
            <person name="Park D."/>
            <person name="Pearson M."/>
            <person name="Roberts A."/>
            <person name="Saif S."/>
            <person name="Shenoy N."/>
            <person name="Sisk P."/>
            <person name="Stolte C."/>
            <person name="Sykes S."/>
            <person name="Walk T."/>
            <person name="White J."/>
            <person name="Yandava C."/>
            <person name="Burger G."/>
            <person name="Gray M.W."/>
            <person name="Holland P.W.H."/>
            <person name="King N."/>
            <person name="Lang F.B.F."/>
            <person name="Roger A.J."/>
            <person name="Ruiz-Trillo I."/>
            <person name="Lander E."/>
            <person name="Nusbaum C."/>
        </authorList>
    </citation>
    <scope>NUCLEOTIDE SEQUENCE [LARGE SCALE GENOMIC DNA]</scope>
    <source>
        <strain evidence="4">ATCC 38327</strain>
    </source>
</reference>
<dbReference type="VEuPathDB" id="FungiDB:AMAG_07659"/>
<keyword evidence="1" id="KW-0433">Leucine-rich repeat</keyword>